<dbReference type="GO" id="GO:0006046">
    <property type="term" value="P:N-acetylglucosamine catabolic process"/>
    <property type="evidence" value="ECO:0007669"/>
    <property type="project" value="TreeGrafter"/>
</dbReference>
<dbReference type="PANTHER" id="PTHR11113:SF14">
    <property type="entry name" value="N-ACETYLGLUCOSAMINE-6-PHOSPHATE DEACETYLASE"/>
    <property type="match status" value="1"/>
</dbReference>
<dbReference type="GO" id="GO:0008448">
    <property type="term" value="F:N-acetylglucosamine-6-phosphate deacetylase activity"/>
    <property type="evidence" value="ECO:0007669"/>
    <property type="project" value="UniProtKB-EC"/>
</dbReference>
<evidence type="ECO:0000256" key="1">
    <source>
        <dbReference type="ARBA" id="ARBA00010716"/>
    </source>
</evidence>
<sequence>MSVILEQAAELSSLVDSGELAGVHLEGPWLSPDHRGAHEAEVLSAPTFDAVSALLEHPARNLIRYVTLAPERNGALEAIQRMRSAGSTLGIGHTGASCAQTREAIAAGASAATHLFNAMKGLHHRDPGAALALLEDPTAFLELISDGVHLDAEMIRFVWDSATRNGGPQRPVLVSDAMPGAAAPDGRYRLGAVDVEVLGGVARRVTSDGSLGAIAGSTLTLSAAVRESILRAGIDPAQALMAATANPASMIGLEDVGRLLPGGRADLVLLDPEWQVRRVMYRGRWLDQRSSGASQTDGPAD</sequence>
<keyword evidence="5" id="KW-1185">Reference proteome</keyword>
<protein>
    <submittedName>
        <fullName evidence="4">N-acetylglucosamine-6-phosphate deacetylase</fullName>
        <ecNumber evidence="4">3.5.1.25</ecNumber>
    </submittedName>
</protein>
<dbReference type="PANTHER" id="PTHR11113">
    <property type="entry name" value="N-ACETYLGLUCOSAMINE-6-PHOSPHATE DEACETYLASE"/>
    <property type="match status" value="1"/>
</dbReference>
<dbReference type="InterPro" id="IPR032466">
    <property type="entry name" value="Metal_Hydrolase"/>
</dbReference>
<evidence type="ECO:0000313" key="5">
    <source>
        <dbReference type="Proteomes" id="UP000560069"/>
    </source>
</evidence>
<gene>
    <name evidence="4" type="ORF">HNR11_002566</name>
</gene>
<proteinExistence type="inferred from homology"/>
<accession>A0A7Z0EBT8</accession>
<dbReference type="SUPFAM" id="SSF51556">
    <property type="entry name" value="Metallo-dependent hydrolases"/>
    <property type="match status" value="1"/>
</dbReference>
<dbReference type="EMBL" id="JACCFQ010000001">
    <property type="protein sequence ID" value="NYJ18032.1"/>
    <property type="molecule type" value="Genomic_DNA"/>
</dbReference>
<name>A0A7Z0EBT8_9MICC</name>
<reference evidence="4 5" key="1">
    <citation type="submission" date="2020-07" db="EMBL/GenBank/DDBJ databases">
        <title>Sequencing the genomes of 1000 actinobacteria strains.</title>
        <authorList>
            <person name="Klenk H.-P."/>
        </authorList>
    </citation>
    <scope>NUCLEOTIDE SEQUENCE [LARGE SCALE GENOMIC DNA]</scope>
    <source>
        <strain evidence="4 5">DSM 15664</strain>
    </source>
</reference>
<evidence type="ECO:0000256" key="2">
    <source>
        <dbReference type="ARBA" id="ARBA00022801"/>
    </source>
</evidence>
<comment type="caution">
    <text evidence="4">The sequence shown here is derived from an EMBL/GenBank/DDBJ whole genome shotgun (WGS) entry which is preliminary data.</text>
</comment>
<organism evidence="4 5">
    <name type="scientific">Nesterenkonia sandarakina</name>
    <dbReference type="NCBI Taxonomy" id="272918"/>
    <lineage>
        <taxon>Bacteria</taxon>
        <taxon>Bacillati</taxon>
        <taxon>Actinomycetota</taxon>
        <taxon>Actinomycetes</taxon>
        <taxon>Micrococcales</taxon>
        <taxon>Micrococcaceae</taxon>
        <taxon>Nesterenkonia</taxon>
    </lineage>
</organism>
<comment type="similarity">
    <text evidence="1">Belongs to the metallo-dependent hydrolases superfamily. NagA family.</text>
</comment>
<keyword evidence="2 4" id="KW-0378">Hydrolase</keyword>
<dbReference type="EC" id="3.5.1.25" evidence="4"/>
<evidence type="ECO:0000259" key="3">
    <source>
        <dbReference type="Pfam" id="PF01979"/>
    </source>
</evidence>
<feature type="domain" description="Amidohydrolase-related" evidence="3">
    <location>
        <begin position="20"/>
        <end position="285"/>
    </location>
</feature>
<dbReference type="Pfam" id="PF01979">
    <property type="entry name" value="Amidohydro_1"/>
    <property type="match status" value="1"/>
</dbReference>
<evidence type="ECO:0000313" key="4">
    <source>
        <dbReference type="EMBL" id="NYJ18032.1"/>
    </source>
</evidence>
<dbReference type="InterPro" id="IPR011059">
    <property type="entry name" value="Metal-dep_hydrolase_composite"/>
</dbReference>
<dbReference type="AlphaFoldDB" id="A0A7Z0EBT8"/>
<dbReference type="InterPro" id="IPR006680">
    <property type="entry name" value="Amidohydro-rel"/>
</dbReference>
<dbReference type="SUPFAM" id="SSF51338">
    <property type="entry name" value="Composite domain of metallo-dependent hydrolases"/>
    <property type="match status" value="1"/>
</dbReference>
<dbReference type="Proteomes" id="UP000560069">
    <property type="component" value="Unassembled WGS sequence"/>
</dbReference>
<dbReference type="Gene3D" id="3.20.20.140">
    <property type="entry name" value="Metal-dependent hydrolases"/>
    <property type="match status" value="1"/>
</dbReference>